<dbReference type="Proteomes" id="UP000015241">
    <property type="component" value="Unassembled WGS sequence"/>
</dbReference>
<organism evidence="2 3">
    <name type="scientific">Fomitopsis schrenkii</name>
    <name type="common">Brown rot fungus</name>
    <dbReference type="NCBI Taxonomy" id="2126942"/>
    <lineage>
        <taxon>Eukaryota</taxon>
        <taxon>Fungi</taxon>
        <taxon>Dikarya</taxon>
        <taxon>Basidiomycota</taxon>
        <taxon>Agaricomycotina</taxon>
        <taxon>Agaricomycetes</taxon>
        <taxon>Polyporales</taxon>
        <taxon>Fomitopsis</taxon>
    </lineage>
</organism>
<evidence type="ECO:0000313" key="3">
    <source>
        <dbReference type="Proteomes" id="UP000015241"/>
    </source>
</evidence>
<feature type="region of interest" description="Disordered" evidence="1">
    <location>
        <begin position="160"/>
        <end position="180"/>
    </location>
</feature>
<dbReference type="OrthoDB" id="2812975at2759"/>
<dbReference type="InParanoid" id="S8FVJ6"/>
<feature type="compositionally biased region" description="Polar residues" evidence="1">
    <location>
        <begin position="33"/>
        <end position="44"/>
    </location>
</feature>
<evidence type="ECO:0000313" key="2">
    <source>
        <dbReference type="EMBL" id="EPT02245.1"/>
    </source>
</evidence>
<gene>
    <name evidence="2" type="ORF">FOMPIDRAFT_1059303</name>
</gene>
<proteinExistence type="predicted"/>
<reference evidence="2 3" key="1">
    <citation type="journal article" date="2012" name="Science">
        <title>The Paleozoic origin of enzymatic lignin decomposition reconstructed from 31 fungal genomes.</title>
        <authorList>
            <person name="Floudas D."/>
            <person name="Binder M."/>
            <person name="Riley R."/>
            <person name="Barry K."/>
            <person name="Blanchette R.A."/>
            <person name="Henrissat B."/>
            <person name="Martinez A.T."/>
            <person name="Otillar R."/>
            <person name="Spatafora J.W."/>
            <person name="Yadav J.S."/>
            <person name="Aerts A."/>
            <person name="Benoit I."/>
            <person name="Boyd A."/>
            <person name="Carlson A."/>
            <person name="Copeland A."/>
            <person name="Coutinho P.M."/>
            <person name="de Vries R.P."/>
            <person name="Ferreira P."/>
            <person name="Findley K."/>
            <person name="Foster B."/>
            <person name="Gaskell J."/>
            <person name="Glotzer D."/>
            <person name="Gorecki P."/>
            <person name="Heitman J."/>
            <person name="Hesse C."/>
            <person name="Hori C."/>
            <person name="Igarashi K."/>
            <person name="Jurgens J.A."/>
            <person name="Kallen N."/>
            <person name="Kersten P."/>
            <person name="Kohler A."/>
            <person name="Kuees U."/>
            <person name="Kumar T.K.A."/>
            <person name="Kuo A."/>
            <person name="LaButti K."/>
            <person name="Larrondo L.F."/>
            <person name="Lindquist E."/>
            <person name="Ling A."/>
            <person name="Lombard V."/>
            <person name="Lucas S."/>
            <person name="Lundell T."/>
            <person name="Martin R."/>
            <person name="McLaughlin D.J."/>
            <person name="Morgenstern I."/>
            <person name="Morin E."/>
            <person name="Murat C."/>
            <person name="Nagy L.G."/>
            <person name="Nolan M."/>
            <person name="Ohm R.A."/>
            <person name="Patyshakuliyeva A."/>
            <person name="Rokas A."/>
            <person name="Ruiz-Duenas F.J."/>
            <person name="Sabat G."/>
            <person name="Salamov A."/>
            <person name="Samejima M."/>
            <person name="Schmutz J."/>
            <person name="Slot J.C."/>
            <person name="St John F."/>
            <person name="Stenlid J."/>
            <person name="Sun H."/>
            <person name="Sun S."/>
            <person name="Syed K."/>
            <person name="Tsang A."/>
            <person name="Wiebenga A."/>
            <person name="Young D."/>
            <person name="Pisabarro A."/>
            <person name="Eastwood D.C."/>
            <person name="Martin F."/>
            <person name="Cullen D."/>
            <person name="Grigoriev I.V."/>
            <person name="Hibbett D.S."/>
        </authorList>
    </citation>
    <scope>NUCLEOTIDE SEQUENCE</scope>
    <source>
        <strain evidence="3">FP-58527</strain>
    </source>
</reference>
<feature type="region of interest" description="Disordered" evidence="1">
    <location>
        <begin position="25"/>
        <end position="44"/>
    </location>
</feature>
<sequence>MRLANSWSAGGMAWLRPCLDIAGQNGHDARIPNPQTSPTDTSNSPPAIARIAGDGACKIAAWLSTLCAGSSDVEMVCVGMSKAPVYARIVGLPLSTSRARRPWHWHKNMPLPNLKAMPGGASPRNIEDACGAPAMEKKRQDMVRCPNRALQMRGVAQKLENKTVSATRGAPRRQQTSPNRAHPLMLVASPARYALAVGAPGHHA</sequence>
<name>S8FVJ6_FOMSC</name>
<protein>
    <submittedName>
        <fullName evidence="2">Uncharacterized protein</fullName>
    </submittedName>
</protein>
<keyword evidence="3" id="KW-1185">Reference proteome</keyword>
<dbReference type="EMBL" id="KE504136">
    <property type="protein sequence ID" value="EPT02245.1"/>
    <property type="molecule type" value="Genomic_DNA"/>
</dbReference>
<dbReference type="HOGENOM" id="CLU_1343264_0_0_1"/>
<dbReference type="AlphaFoldDB" id="S8FVJ6"/>
<accession>S8FVJ6</accession>
<evidence type="ECO:0000256" key="1">
    <source>
        <dbReference type="SAM" id="MobiDB-lite"/>
    </source>
</evidence>